<dbReference type="AlphaFoldDB" id="A0A9J6QKC2"/>
<evidence type="ECO:0000313" key="1">
    <source>
        <dbReference type="EMBL" id="MCU7377928.1"/>
    </source>
</evidence>
<proteinExistence type="predicted"/>
<dbReference type="RefSeq" id="WP_227755160.1">
    <property type="nucleotide sequence ID" value="NZ_JAJAGH010000006.1"/>
</dbReference>
<protein>
    <submittedName>
        <fullName evidence="1">Uncharacterized protein</fullName>
    </submittedName>
</protein>
<name>A0A9J6QKC2_9FIRM</name>
<dbReference type="Proteomes" id="UP001065549">
    <property type="component" value="Unassembled WGS sequence"/>
</dbReference>
<gene>
    <name evidence="1" type="ORF">OBO34_06125</name>
</gene>
<accession>A0A9J6QKC2</accession>
<comment type="caution">
    <text evidence="1">The sequence shown here is derived from an EMBL/GenBank/DDBJ whole genome shotgun (WGS) entry which is preliminary data.</text>
</comment>
<evidence type="ECO:0000313" key="2">
    <source>
        <dbReference type="Proteomes" id="UP001065549"/>
    </source>
</evidence>
<keyword evidence="2" id="KW-1185">Reference proteome</keyword>
<sequence>MGILDDMEKDKVWNHMDDMKILGMTREDLDDDDNIIEELREKEKAQSKQEK</sequence>
<reference evidence="1" key="1">
    <citation type="submission" date="2022-09" db="EMBL/GenBank/DDBJ databases">
        <title>Culturomic study of gut microbiota in children with autism spectrum disorder.</title>
        <authorList>
            <person name="Efimov B.A."/>
            <person name="Chaplin A.V."/>
            <person name="Sokolova S.R."/>
            <person name="Pikina A.P."/>
            <person name="Korzhanova M."/>
            <person name="Belova V."/>
            <person name="Korostin D."/>
        </authorList>
    </citation>
    <scope>NUCLEOTIDE SEQUENCE</scope>
    <source>
        <strain evidence="1">ASD5510</strain>
    </source>
</reference>
<dbReference type="EMBL" id="JAOSHN010000002">
    <property type="protein sequence ID" value="MCU7377928.1"/>
    <property type="molecule type" value="Genomic_DNA"/>
</dbReference>
<organism evidence="1 2">
    <name type="scientific">Hominibacterium faecale</name>
    <dbReference type="NCBI Taxonomy" id="2839743"/>
    <lineage>
        <taxon>Bacteria</taxon>
        <taxon>Bacillati</taxon>
        <taxon>Bacillota</taxon>
        <taxon>Clostridia</taxon>
        <taxon>Peptostreptococcales</taxon>
        <taxon>Anaerovoracaceae</taxon>
        <taxon>Hominibacterium</taxon>
    </lineage>
</organism>